<keyword evidence="3" id="KW-1185">Reference proteome</keyword>
<gene>
    <name evidence="2" type="ORF">MPEAHAMD_1625</name>
</gene>
<dbReference type="EMBL" id="BPQJ01000006">
    <property type="protein sequence ID" value="GJD61482.1"/>
    <property type="molecule type" value="Genomic_DNA"/>
</dbReference>
<proteinExistence type="predicted"/>
<feature type="compositionally biased region" description="Basic and acidic residues" evidence="1">
    <location>
        <begin position="125"/>
        <end position="139"/>
    </location>
</feature>
<organism evidence="2 3">
    <name type="scientific">Methylobacterium frigidaeris</name>
    <dbReference type="NCBI Taxonomy" id="2038277"/>
    <lineage>
        <taxon>Bacteria</taxon>
        <taxon>Pseudomonadati</taxon>
        <taxon>Pseudomonadota</taxon>
        <taxon>Alphaproteobacteria</taxon>
        <taxon>Hyphomicrobiales</taxon>
        <taxon>Methylobacteriaceae</taxon>
        <taxon>Methylobacterium</taxon>
    </lineage>
</organism>
<feature type="compositionally biased region" description="Low complexity" evidence="1">
    <location>
        <begin position="193"/>
        <end position="204"/>
    </location>
</feature>
<feature type="compositionally biased region" description="Low complexity" evidence="1">
    <location>
        <begin position="365"/>
        <end position="379"/>
    </location>
</feature>
<protein>
    <submittedName>
        <fullName evidence="2">Uncharacterized protein</fullName>
    </submittedName>
</protein>
<reference evidence="2" key="1">
    <citation type="journal article" date="2016" name="Front. Microbiol.">
        <title>Genome Sequence of the Piezophilic, Mesophilic Sulfate-Reducing Bacterium Desulfovibrio indicus J2T.</title>
        <authorList>
            <person name="Cao J."/>
            <person name="Maignien L."/>
            <person name="Shao Z."/>
            <person name="Alain K."/>
            <person name="Jebbar M."/>
        </authorList>
    </citation>
    <scope>NUCLEOTIDE SEQUENCE</scope>
    <source>
        <strain evidence="2">JCM 32048</strain>
    </source>
</reference>
<feature type="compositionally biased region" description="Basic and acidic residues" evidence="1">
    <location>
        <begin position="205"/>
        <end position="225"/>
    </location>
</feature>
<dbReference type="RefSeq" id="WP_099906880.1">
    <property type="nucleotide sequence ID" value="NZ_BPQJ01000006.1"/>
</dbReference>
<comment type="caution">
    <text evidence="2">The sequence shown here is derived from an EMBL/GenBank/DDBJ whole genome shotgun (WGS) entry which is preliminary data.</text>
</comment>
<feature type="region of interest" description="Disordered" evidence="1">
    <location>
        <begin position="25"/>
        <end position="44"/>
    </location>
</feature>
<feature type="region of interest" description="Disordered" evidence="1">
    <location>
        <begin position="182"/>
        <end position="225"/>
    </location>
</feature>
<evidence type="ECO:0000313" key="2">
    <source>
        <dbReference type="EMBL" id="GJD61482.1"/>
    </source>
</evidence>
<feature type="region of interest" description="Disordered" evidence="1">
    <location>
        <begin position="61"/>
        <end position="149"/>
    </location>
</feature>
<feature type="region of interest" description="Disordered" evidence="1">
    <location>
        <begin position="453"/>
        <end position="514"/>
    </location>
</feature>
<feature type="region of interest" description="Disordered" evidence="1">
    <location>
        <begin position="335"/>
        <end position="381"/>
    </location>
</feature>
<sequence length="514" mass="54080">MKFWLGLTGCLALGVMGATLTVEGSPPTAGPIPAARPKATPAWTDVTEADRAGVPRQMQARVILARQAGEPARPTGDQARQASDQARQAGDQASPTGDQASSTPKPAEPARTAVDTQARDTQALEEARRRAEARVRQAEAEANSARRRLEQEEARANALSDAAMVARRDLIAARAEVEELRARAAQGPEPDRATAQAQAVAAAAEEARRAAEETADERRQALAEERARSEQLAVALAEAHRRVAVLETAAEAAQVAHQAQAQTAARERAMMRAGLRRLAVALRAAQVAQSEAAAREAQAAGARDQAEQGRIAAERVAAEARGWLDRLKAGRDRADEASLRAAAAPKPQPPSLVFQTRPGPTPRGASPSTAPMPASADAPETLDEERLLARVAVLIGRGDISGARLFLTLGVRSGSARATALLAETYDPDKLAALQVRGLRGDPEKASALYRQAQEGKGPENQGPVNQDLANRDSAETPPAGPAHRGPAGWINPIRQAGLPSPFVPPLAAPWGVE</sequence>
<evidence type="ECO:0000256" key="1">
    <source>
        <dbReference type="SAM" id="MobiDB-lite"/>
    </source>
</evidence>
<dbReference type="Proteomes" id="UP001055286">
    <property type="component" value="Unassembled WGS sequence"/>
</dbReference>
<feature type="compositionally biased region" description="Low complexity" evidence="1">
    <location>
        <begin position="76"/>
        <end position="94"/>
    </location>
</feature>
<accession>A0AA37H8T5</accession>
<dbReference type="AlphaFoldDB" id="A0AA37H8T5"/>
<feature type="compositionally biased region" description="Polar residues" evidence="1">
    <location>
        <begin position="95"/>
        <end position="104"/>
    </location>
</feature>
<reference evidence="2" key="2">
    <citation type="submission" date="2021-08" db="EMBL/GenBank/DDBJ databases">
        <authorList>
            <person name="Tani A."/>
            <person name="Ola A."/>
            <person name="Ogura Y."/>
            <person name="Katsura K."/>
            <person name="Hayashi T."/>
        </authorList>
    </citation>
    <scope>NUCLEOTIDE SEQUENCE</scope>
    <source>
        <strain evidence="2">JCM 32048</strain>
    </source>
</reference>
<name>A0AA37H8T5_9HYPH</name>
<evidence type="ECO:0000313" key="3">
    <source>
        <dbReference type="Proteomes" id="UP001055286"/>
    </source>
</evidence>